<keyword evidence="3" id="KW-0285">Flavoprotein</keyword>
<dbReference type="PROSITE" id="PS51387">
    <property type="entry name" value="FAD_PCMH"/>
    <property type="match status" value="1"/>
</dbReference>
<accession>A0ABD5U2M7</accession>
<organism evidence="11 12">
    <name type="scientific">Halopelagius fulvigenes</name>
    <dbReference type="NCBI Taxonomy" id="1198324"/>
    <lineage>
        <taxon>Archaea</taxon>
        <taxon>Methanobacteriati</taxon>
        <taxon>Methanobacteriota</taxon>
        <taxon>Stenosarchaea group</taxon>
        <taxon>Halobacteria</taxon>
        <taxon>Halobacteriales</taxon>
        <taxon>Haloferacaceae</taxon>
    </lineage>
</organism>
<dbReference type="EC" id="1.1.2.4" evidence="7"/>
<dbReference type="Pfam" id="PF01565">
    <property type="entry name" value="FAD_binding_4"/>
    <property type="match status" value="1"/>
</dbReference>
<dbReference type="PANTHER" id="PTHR11748">
    <property type="entry name" value="D-LACTATE DEHYDROGENASE"/>
    <property type="match status" value="1"/>
</dbReference>
<keyword evidence="6" id="KW-0560">Oxidoreductase</keyword>
<evidence type="ECO:0000256" key="6">
    <source>
        <dbReference type="ARBA" id="ARBA00023002"/>
    </source>
</evidence>
<evidence type="ECO:0000313" key="12">
    <source>
        <dbReference type="Proteomes" id="UP001596408"/>
    </source>
</evidence>
<dbReference type="Gene3D" id="3.30.465.10">
    <property type="match status" value="1"/>
</dbReference>
<dbReference type="Gene3D" id="3.30.70.2740">
    <property type="match status" value="1"/>
</dbReference>
<comment type="cofactor">
    <cofactor evidence="1">
        <name>FAD</name>
        <dbReference type="ChEBI" id="CHEBI:57692"/>
    </cofactor>
</comment>
<dbReference type="AlphaFoldDB" id="A0ABD5U2M7"/>
<dbReference type="Pfam" id="PF02913">
    <property type="entry name" value="FAD-oxidase_C"/>
    <property type="match status" value="1"/>
</dbReference>
<dbReference type="InterPro" id="IPR004113">
    <property type="entry name" value="FAD-bd_oxidored_4_C"/>
</dbReference>
<evidence type="ECO:0000313" key="11">
    <source>
        <dbReference type="EMBL" id="MFC6825325.1"/>
    </source>
</evidence>
<protein>
    <recommendedName>
        <fullName evidence="7">D-lactate dehydrogenase (cytochrome)</fullName>
        <ecNumber evidence="7">1.1.2.4</ecNumber>
    </recommendedName>
</protein>
<evidence type="ECO:0000259" key="9">
    <source>
        <dbReference type="PROSITE" id="PS51379"/>
    </source>
</evidence>
<evidence type="ECO:0000256" key="2">
    <source>
        <dbReference type="ARBA" id="ARBA00008000"/>
    </source>
</evidence>
<dbReference type="InterPro" id="IPR016169">
    <property type="entry name" value="FAD-bd_PCMH_sub2"/>
</dbReference>
<gene>
    <name evidence="11" type="ORF">ACFQEV_10045</name>
</gene>
<keyword evidence="5" id="KW-0809">Transit peptide</keyword>
<dbReference type="InterPro" id="IPR036318">
    <property type="entry name" value="FAD-bd_PCMH-like_sf"/>
</dbReference>
<feature type="domain" description="FAD-binding PCMH-type" evidence="10">
    <location>
        <begin position="61"/>
        <end position="309"/>
    </location>
</feature>
<dbReference type="InterPro" id="IPR017896">
    <property type="entry name" value="4Fe4S_Fe-S-bd"/>
</dbReference>
<reference evidence="11 12" key="1">
    <citation type="journal article" date="2019" name="Int. J. Syst. Evol. Microbiol.">
        <title>The Global Catalogue of Microorganisms (GCM) 10K type strain sequencing project: providing services to taxonomists for standard genome sequencing and annotation.</title>
        <authorList>
            <consortium name="The Broad Institute Genomics Platform"/>
            <consortium name="The Broad Institute Genome Sequencing Center for Infectious Disease"/>
            <person name="Wu L."/>
            <person name="Ma J."/>
        </authorList>
    </citation>
    <scope>NUCLEOTIDE SEQUENCE [LARGE SCALE GENOMIC DNA]</scope>
    <source>
        <strain evidence="11 12">YIM 94188</strain>
    </source>
</reference>
<feature type="region of interest" description="Disordered" evidence="8">
    <location>
        <begin position="1"/>
        <end position="20"/>
    </location>
</feature>
<dbReference type="Pfam" id="PF02754">
    <property type="entry name" value="CCG"/>
    <property type="match status" value="1"/>
</dbReference>
<keyword evidence="4" id="KW-0274">FAD</keyword>
<keyword evidence="12" id="KW-1185">Reference proteome</keyword>
<dbReference type="InterPro" id="IPR016164">
    <property type="entry name" value="FAD-linked_Oxase-like_C"/>
</dbReference>
<dbReference type="PANTHER" id="PTHR11748:SF111">
    <property type="entry name" value="D-LACTATE DEHYDROGENASE, MITOCHONDRIAL-RELATED"/>
    <property type="match status" value="1"/>
</dbReference>
<dbReference type="SUPFAM" id="SSF56176">
    <property type="entry name" value="FAD-binding/transporter-associated domain-like"/>
    <property type="match status" value="1"/>
</dbReference>
<dbReference type="SUPFAM" id="SSF55103">
    <property type="entry name" value="FAD-linked oxidases, C-terminal domain"/>
    <property type="match status" value="1"/>
</dbReference>
<dbReference type="InterPro" id="IPR006094">
    <property type="entry name" value="Oxid_FAD_bind_N"/>
</dbReference>
<dbReference type="InterPro" id="IPR004017">
    <property type="entry name" value="Cys_rich_dom"/>
</dbReference>
<dbReference type="RefSeq" id="WP_379695442.1">
    <property type="nucleotide sequence ID" value="NZ_JBHSXH010000015.1"/>
</dbReference>
<dbReference type="SUPFAM" id="SSF46548">
    <property type="entry name" value="alpha-helical ferredoxin"/>
    <property type="match status" value="1"/>
</dbReference>
<name>A0ABD5U2M7_9EURY</name>
<dbReference type="PROSITE" id="PS51379">
    <property type="entry name" value="4FE4S_FER_2"/>
    <property type="match status" value="1"/>
</dbReference>
<feature type="domain" description="4Fe-4S ferredoxin-type" evidence="9">
    <location>
        <begin position="672"/>
        <end position="704"/>
    </location>
</feature>
<dbReference type="PROSITE" id="PS00198">
    <property type="entry name" value="4FE4S_FER_1"/>
    <property type="match status" value="1"/>
</dbReference>
<evidence type="ECO:0000256" key="7">
    <source>
        <dbReference type="ARBA" id="ARBA00038897"/>
    </source>
</evidence>
<evidence type="ECO:0000256" key="8">
    <source>
        <dbReference type="SAM" id="MobiDB-lite"/>
    </source>
</evidence>
<dbReference type="GO" id="GO:0004458">
    <property type="term" value="F:D-lactate dehydrogenase (cytochrome) activity"/>
    <property type="evidence" value="ECO:0007669"/>
    <property type="project" value="UniProtKB-EC"/>
</dbReference>
<comment type="caution">
    <text evidence="11">The sequence shown here is derived from an EMBL/GenBank/DDBJ whole genome shotgun (WGS) entry which is preliminary data.</text>
</comment>
<comment type="similarity">
    <text evidence="2">Belongs to the FAD-binding oxidoreductase/transferase type 4 family.</text>
</comment>
<proteinExistence type="inferred from homology"/>
<dbReference type="Proteomes" id="UP001596408">
    <property type="component" value="Unassembled WGS sequence"/>
</dbReference>
<sequence length="1045" mass="113420">MASNTRDAVGDPSADERANYDYVSDDVDRSGLVSDLEELVAGDVRFDSYTRQQYATDASAYEKTPIGVVMPRSTEDVVAVVEYCARREIPVLPRGGGTSLAGQTVNEAVVLDLMKHMDEVRSIDPDAGTARAQVGVRLGDLNAELKPHGLKFAPDPAWGDKSALGGAIGNNSTGSHSLKYGKTDYYLEEAEVVLADGTVTTFGEVSVETLHEEGDPEGDLEARIYAEVARVLDEEAEEIAEAYPDLKRNVSGYNLDMLVDEMRGERRLPDDSGVDPDSEPGTVNLARLLAGSEGTLAIVTEATVSLEPIPNTASVALLTYPDVVSAMEDVEPILEHGPAAVEVMDDVLLDLARNTAEFKDVVGMLPDGTNAVLLVEFYAEDDADGREKVANLVADRAPAADSVADPAEGAAETTRKPPTALTAMEAHDAETRAKFWKMRKSGLPILLSRTTDEKHVAYIEDTAIPAENLPAYVSDVQDILDEYDTFASYYAHAGPGVLHIRPLVNTKTVEGLAEFEAIADEMTDLVVKYGGSVSGEHGDGRARTQWNRKLYGDDLWRTFRDLKSAFDPDWILNPGNVCGDHDMTENLRFSPDYEFDAGFDPSLNWENENGFQGMAELCHGCAGCRGPQETTGGVMCPTFRAEEEEILSTRGRANMLRQAMSGGLPEEEMFEDEFVHEVLDLCIGCKGCTKDCPSEVDMAKMRTEVLHEHHRRNGASLRDRMFANIETLSKVGSALAPLSNVASKVPGARTVMEKTLGIAEERELPTFHRATFVEWFEKRGGAAASEKRARKARAERGRSDVSEAQADRKVLLFPDTYTNYNHPDAGKAAVRALEAVGVHVRIPDGVADSGRPAHSKGFVDKARRAAERNVEALAPLVAEGWDVVVVEPSDAVMFQHDYLDLLSGESVERVAVSTYGVMEYFDTFDLLADAPVEPNAPSLTLTYHGHCHQKSTKKDHHAVAVLDEAGYRVDPLDSTCCGMAGSFGYEAEHYSMSKAIGELLSEQVAASDGDTVVAPGASCRSQIGEFDGENEDPPHPVEMLADALV</sequence>
<evidence type="ECO:0000256" key="4">
    <source>
        <dbReference type="ARBA" id="ARBA00022827"/>
    </source>
</evidence>
<evidence type="ECO:0000256" key="5">
    <source>
        <dbReference type="ARBA" id="ARBA00022946"/>
    </source>
</evidence>
<dbReference type="InterPro" id="IPR016167">
    <property type="entry name" value="FAD-bd_PCMH_sub1"/>
</dbReference>
<dbReference type="InterPro" id="IPR017900">
    <property type="entry name" value="4Fe4S_Fe_S_CS"/>
</dbReference>
<dbReference type="Gene3D" id="3.30.70.2190">
    <property type="match status" value="1"/>
</dbReference>
<evidence type="ECO:0000256" key="3">
    <source>
        <dbReference type="ARBA" id="ARBA00022630"/>
    </source>
</evidence>
<dbReference type="EMBL" id="JBHSXH010000015">
    <property type="protein sequence ID" value="MFC6825325.1"/>
    <property type="molecule type" value="Genomic_DNA"/>
</dbReference>
<evidence type="ECO:0000256" key="1">
    <source>
        <dbReference type="ARBA" id="ARBA00001974"/>
    </source>
</evidence>
<evidence type="ECO:0000259" key="10">
    <source>
        <dbReference type="PROSITE" id="PS51387"/>
    </source>
</evidence>
<dbReference type="Gene3D" id="3.30.43.10">
    <property type="entry name" value="Uridine Diphospho-n-acetylenolpyruvylglucosamine Reductase, domain 2"/>
    <property type="match status" value="1"/>
</dbReference>
<dbReference type="InterPro" id="IPR016166">
    <property type="entry name" value="FAD-bd_PCMH"/>
</dbReference>
<dbReference type="Pfam" id="PF13183">
    <property type="entry name" value="Fer4_8"/>
    <property type="match status" value="1"/>
</dbReference>